<dbReference type="PANTHER" id="PTHR45978:SF7">
    <property type="entry name" value="SPX DOMAIN-CONTAINING PROTEIN 4"/>
    <property type="match status" value="1"/>
</dbReference>
<dbReference type="GO" id="GO:0016036">
    <property type="term" value="P:cellular response to phosphate starvation"/>
    <property type="evidence" value="ECO:0007669"/>
    <property type="project" value="InterPro"/>
</dbReference>
<dbReference type="AlphaFoldDB" id="A0A397C1F5"/>
<comment type="caution">
    <text evidence="2">The sequence shown here is derived from an EMBL/GenBank/DDBJ whole genome shotgun (WGS) entry which is preliminary data.</text>
</comment>
<evidence type="ECO:0000313" key="2">
    <source>
        <dbReference type="EMBL" id="RHY35604.1"/>
    </source>
</evidence>
<sequence length="260" mass="29892">MLSLLLTIAPHSNRAQSRSAHRPRILAVRTTKMKFGKELLNAVNQSNPEWGPFWMNYKALKKRIKAVVKSAPSSPTVGASVDSEDLREVDLTQCQEEIDFFTELRDQLRKLACFYVAEEKRYHFRFQQLQAVLKDMKKKAEIDEIDAKRLMVACVHFYGECIQLENYAVTNYQGFSKILKKHDKMTGHNTRTKYMRKMVNQSPFANYPQLISILDGTERMFTEIPVGDSVMQTAMYMAMMGQASAPRRDSSQPSTMEVDS</sequence>
<organism evidence="2 3">
    <name type="scientific">Aphanomyces astaci</name>
    <name type="common">Crayfish plague agent</name>
    <dbReference type="NCBI Taxonomy" id="112090"/>
    <lineage>
        <taxon>Eukaryota</taxon>
        <taxon>Sar</taxon>
        <taxon>Stramenopiles</taxon>
        <taxon>Oomycota</taxon>
        <taxon>Saprolegniomycetes</taxon>
        <taxon>Saprolegniales</taxon>
        <taxon>Verrucalvaceae</taxon>
        <taxon>Aphanomyces</taxon>
    </lineage>
</organism>
<proteinExistence type="predicted"/>
<dbReference type="InterPro" id="IPR031142">
    <property type="entry name" value="SPX_prot"/>
</dbReference>
<feature type="domain" description="SPX" evidence="1">
    <location>
        <begin position="33"/>
        <end position="196"/>
    </location>
</feature>
<dbReference type="EMBL" id="QUTA01001219">
    <property type="protein sequence ID" value="RHY35604.1"/>
    <property type="molecule type" value="Genomic_DNA"/>
</dbReference>
<dbReference type="Proteomes" id="UP000266239">
    <property type="component" value="Unassembled WGS sequence"/>
</dbReference>
<gene>
    <name evidence="2" type="ORF">DYB25_003781</name>
</gene>
<dbReference type="PROSITE" id="PS51382">
    <property type="entry name" value="SPX"/>
    <property type="match status" value="1"/>
</dbReference>
<dbReference type="PANTHER" id="PTHR45978">
    <property type="entry name" value="SPX DOMAIN-CONTAINING PROTEIN 3"/>
    <property type="match status" value="1"/>
</dbReference>
<accession>A0A397C1F5</accession>
<dbReference type="Pfam" id="PF03105">
    <property type="entry name" value="SPX"/>
    <property type="match status" value="2"/>
</dbReference>
<reference evidence="2 3" key="1">
    <citation type="submission" date="2018-08" db="EMBL/GenBank/DDBJ databases">
        <title>Aphanomyces genome sequencing and annotation.</title>
        <authorList>
            <person name="Minardi D."/>
            <person name="Oidtmann B."/>
            <person name="Van Der Giezen M."/>
            <person name="Studholme D.J."/>
        </authorList>
    </citation>
    <scope>NUCLEOTIDE SEQUENCE [LARGE SCALE GENOMIC DNA]</scope>
    <source>
        <strain evidence="2 3">Yx</strain>
    </source>
</reference>
<protein>
    <recommendedName>
        <fullName evidence="1">SPX domain-containing protein</fullName>
    </recommendedName>
</protein>
<name>A0A397C1F5_APHAT</name>
<evidence type="ECO:0000313" key="3">
    <source>
        <dbReference type="Proteomes" id="UP000266239"/>
    </source>
</evidence>
<dbReference type="InterPro" id="IPR004331">
    <property type="entry name" value="SPX_dom"/>
</dbReference>
<evidence type="ECO:0000259" key="1">
    <source>
        <dbReference type="PROSITE" id="PS51382"/>
    </source>
</evidence>
<dbReference type="VEuPathDB" id="FungiDB:H257_08361"/>